<evidence type="ECO:0000313" key="2">
    <source>
        <dbReference type="EMBL" id="MCA9726587.1"/>
    </source>
</evidence>
<accession>A0A956LX05</accession>
<comment type="caution">
    <text evidence="2">The sequence shown here is derived from an EMBL/GenBank/DDBJ whole genome shotgun (WGS) entry which is preliminary data.</text>
</comment>
<evidence type="ECO:0000313" key="3">
    <source>
        <dbReference type="Proteomes" id="UP000697710"/>
    </source>
</evidence>
<dbReference type="CDD" id="cd00118">
    <property type="entry name" value="LysM"/>
    <property type="match status" value="1"/>
</dbReference>
<evidence type="ECO:0000259" key="1">
    <source>
        <dbReference type="PROSITE" id="PS51782"/>
    </source>
</evidence>
<dbReference type="EMBL" id="JAGQHR010000046">
    <property type="protein sequence ID" value="MCA9726587.1"/>
    <property type="molecule type" value="Genomic_DNA"/>
</dbReference>
<dbReference type="AlphaFoldDB" id="A0A956LX05"/>
<dbReference type="Proteomes" id="UP000697710">
    <property type="component" value="Unassembled WGS sequence"/>
</dbReference>
<sequence>RVPRRELALLNPALGASFVDDSRVLPRGYVVRLPNRVPDPSALYAQIPSGERFDREPQPPGYRVVAGDTLSRIAHAHRVSLTSLCSINGITPRDRIFPGQVLIIP</sequence>
<dbReference type="InterPro" id="IPR018392">
    <property type="entry name" value="LysM"/>
</dbReference>
<dbReference type="SUPFAM" id="SSF54106">
    <property type="entry name" value="LysM domain"/>
    <property type="match status" value="1"/>
</dbReference>
<name>A0A956LX05_UNCEI</name>
<gene>
    <name evidence="2" type="ORF">KC729_02825</name>
</gene>
<dbReference type="InterPro" id="IPR036779">
    <property type="entry name" value="LysM_dom_sf"/>
</dbReference>
<proteinExistence type="predicted"/>
<dbReference type="PROSITE" id="PS51782">
    <property type="entry name" value="LYSM"/>
    <property type="match status" value="1"/>
</dbReference>
<dbReference type="SMART" id="SM00257">
    <property type="entry name" value="LysM"/>
    <property type="match status" value="1"/>
</dbReference>
<feature type="domain" description="LysM" evidence="1">
    <location>
        <begin position="60"/>
        <end position="104"/>
    </location>
</feature>
<protein>
    <submittedName>
        <fullName evidence="2">LysM peptidoglycan-binding domain-containing protein</fullName>
    </submittedName>
</protein>
<dbReference type="Gene3D" id="3.10.350.10">
    <property type="entry name" value="LysM domain"/>
    <property type="match status" value="1"/>
</dbReference>
<reference evidence="2" key="1">
    <citation type="submission" date="2020-04" db="EMBL/GenBank/DDBJ databases">
        <authorList>
            <person name="Zhang T."/>
        </authorList>
    </citation>
    <scope>NUCLEOTIDE SEQUENCE</scope>
    <source>
        <strain evidence="2">HKST-UBA01</strain>
    </source>
</reference>
<organism evidence="2 3">
    <name type="scientific">Eiseniibacteriota bacterium</name>
    <dbReference type="NCBI Taxonomy" id="2212470"/>
    <lineage>
        <taxon>Bacteria</taxon>
        <taxon>Candidatus Eiseniibacteriota</taxon>
    </lineage>
</organism>
<reference evidence="2" key="2">
    <citation type="journal article" date="2021" name="Microbiome">
        <title>Successional dynamics and alternative stable states in a saline activated sludge microbial community over 9 years.</title>
        <authorList>
            <person name="Wang Y."/>
            <person name="Ye J."/>
            <person name="Ju F."/>
            <person name="Liu L."/>
            <person name="Boyd J.A."/>
            <person name="Deng Y."/>
            <person name="Parks D.H."/>
            <person name="Jiang X."/>
            <person name="Yin X."/>
            <person name="Woodcroft B.J."/>
            <person name="Tyson G.W."/>
            <person name="Hugenholtz P."/>
            <person name="Polz M.F."/>
            <person name="Zhang T."/>
        </authorList>
    </citation>
    <scope>NUCLEOTIDE SEQUENCE</scope>
    <source>
        <strain evidence="2">HKST-UBA01</strain>
    </source>
</reference>
<feature type="non-terminal residue" evidence="2">
    <location>
        <position position="1"/>
    </location>
</feature>
<dbReference type="Pfam" id="PF01476">
    <property type="entry name" value="LysM"/>
    <property type="match status" value="1"/>
</dbReference>